<sequence length="265" mass="30301">MYGLTFSKSPASWRLVKQSGDASEEVIFTMQGVIEGKNLPPMIEDPKIPHNKAQFLTQSVTLSGLGTPTFEESLSALTKMYTVFCRQFPEGRVLPLPTAESCIGVGESLTFSNRYFTKRAEGPHMRAISFSSIIDPKKYLTRMLSSTLIHTEENEVQYFTRYADMARQYKYLPAVPQQFRLGDIVEVQFSLVVYQMRTQYYVVKPMLYSIALLDGRYADELVMRATKEVANAEPHKVLKRKIGYHVEEKKNELKRVKNNSEEVAE</sequence>
<keyword evidence="2" id="KW-1185">Reference proteome</keyword>
<evidence type="ECO:0000313" key="2">
    <source>
        <dbReference type="Proteomes" id="UP000308600"/>
    </source>
</evidence>
<dbReference type="Proteomes" id="UP000308600">
    <property type="component" value="Unassembled WGS sequence"/>
</dbReference>
<name>A0ACD2ZWG8_9AGAR</name>
<reference evidence="1 2" key="1">
    <citation type="journal article" date="2019" name="Nat. Ecol. Evol.">
        <title>Megaphylogeny resolves global patterns of mushroom evolution.</title>
        <authorList>
            <person name="Varga T."/>
            <person name="Krizsan K."/>
            <person name="Foldi C."/>
            <person name="Dima B."/>
            <person name="Sanchez-Garcia M."/>
            <person name="Sanchez-Ramirez S."/>
            <person name="Szollosi G.J."/>
            <person name="Szarkandi J.G."/>
            <person name="Papp V."/>
            <person name="Albert L."/>
            <person name="Andreopoulos W."/>
            <person name="Angelini C."/>
            <person name="Antonin V."/>
            <person name="Barry K.W."/>
            <person name="Bougher N.L."/>
            <person name="Buchanan P."/>
            <person name="Buyck B."/>
            <person name="Bense V."/>
            <person name="Catcheside P."/>
            <person name="Chovatia M."/>
            <person name="Cooper J."/>
            <person name="Damon W."/>
            <person name="Desjardin D."/>
            <person name="Finy P."/>
            <person name="Geml J."/>
            <person name="Haridas S."/>
            <person name="Hughes K."/>
            <person name="Justo A."/>
            <person name="Karasinski D."/>
            <person name="Kautmanova I."/>
            <person name="Kiss B."/>
            <person name="Kocsube S."/>
            <person name="Kotiranta H."/>
            <person name="LaButti K.M."/>
            <person name="Lechner B.E."/>
            <person name="Liimatainen K."/>
            <person name="Lipzen A."/>
            <person name="Lukacs Z."/>
            <person name="Mihaltcheva S."/>
            <person name="Morgado L.N."/>
            <person name="Niskanen T."/>
            <person name="Noordeloos M.E."/>
            <person name="Ohm R.A."/>
            <person name="Ortiz-Santana B."/>
            <person name="Ovrebo C."/>
            <person name="Racz N."/>
            <person name="Riley R."/>
            <person name="Savchenko A."/>
            <person name="Shiryaev A."/>
            <person name="Soop K."/>
            <person name="Spirin V."/>
            <person name="Szebenyi C."/>
            <person name="Tomsovsky M."/>
            <person name="Tulloss R.E."/>
            <person name="Uehling J."/>
            <person name="Grigoriev I.V."/>
            <person name="Vagvolgyi C."/>
            <person name="Papp T."/>
            <person name="Martin F.M."/>
            <person name="Miettinen O."/>
            <person name="Hibbett D.S."/>
            <person name="Nagy L.G."/>
        </authorList>
    </citation>
    <scope>NUCLEOTIDE SEQUENCE [LARGE SCALE GENOMIC DNA]</scope>
    <source>
        <strain evidence="1 2">NL-1719</strain>
    </source>
</reference>
<evidence type="ECO:0000313" key="1">
    <source>
        <dbReference type="EMBL" id="TFK57741.1"/>
    </source>
</evidence>
<dbReference type="EMBL" id="ML210142">
    <property type="protein sequence ID" value="TFK57741.1"/>
    <property type="molecule type" value="Genomic_DNA"/>
</dbReference>
<protein>
    <submittedName>
        <fullName evidence="1">Uncharacterized protein</fullName>
    </submittedName>
</protein>
<organism evidence="1 2">
    <name type="scientific">Pluteus cervinus</name>
    <dbReference type="NCBI Taxonomy" id="181527"/>
    <lineage>
        <taxon>Eukaryota</taxon>
        <taxon>Fungi</taxon>
        <taxon>Dikarya</taxon>
        <taxon>Basidiomycota</taxon>
        <taxon>Agaricomycotina</taxon>
        <taxon>Agaricomycetes</taxon>
        <taxon>Agaricomycetidae</taxon>
        <taxon>Agaricales</taxon>
        <taxon>Pluteineae</taxon>
        <taxon>Pluteaceae</taxon>
        <taxon>Pluteus</taxon>
    </lineage>
</organism>
<feature type="non-terminal residue" evidence="1">
    <location>
        <position position="265"/>
    </location>
</feature>
<proteinExistence type="predicted"/>
<accession>A0ACD2ZWG8</accession>
<gene>
    <name evidence="1" type="ORF">BDN72DRAFT_866524</name>
</gene>